<keyword evidence="3" id="KW-1185">Reference proteome</keyword>
<name>A0A2A2M6H0_9GAMM</name>
<dbReference type="Proteomes" id="UP000218796">
    <property type="component" value="Unassembled WGS sequence"/>
</dbReference>
<keyword evidence="1" id="KW-0472">Membrane</keyword>
<protein>
    <submittedName>
        <fullName evidence="2">Uncharacterized protein</fullName>
    </submittedName>
</protein>
<accession>A0A2A2M6H0</accession>
<feature type="transmembrane region" description="Helical" evidence="1">
    <location>
        <begin position="28"/>
        <end position="53"/>
    </location>
</feature>
<keyword evidence="1" id="KW-1133">Transmembrane helix</keyword>
<organism evidence="2 3">
    <name type="scientific">Hafnia paralvei</name>
    <dbReference type="NCBI Taxonomy" id="546367"/>
    <lineage>
        <taxon>Bacteria</taxon>
        <taxon>Pseudomonadati</taxon>
        <taxon>Pseudomonadota</taxon>
        <taxon>Gammaproteobacteria</taxon>
        <taxon>Enterobacterales</taxon>
        <taxon>Hafniaceae</taxon>
        <taxon>Hafnia</taxon>
    </lineage>
</organism>
<dbReference type="AlphaFoldDB" id="A0A2A2M6H0"/>
<evidence type="ECO:0000313" key="2">
    <source>
        <dbReference type="EMBL" id="PAV94058.1"/>
    </source>
</evidence>
<reference evidence="2 3" key="1">
    <citation type="submission" date="2017-08" db="EMBL/GenBank/DDBJ databases">
        <title>Draft Genome Sequence of Hafnia alvei CITHA-6 Isolated from Raw Bovine Milk.</title>
        <authorList>
            <person name="Culligan E.P."/>
            <person name="Mcsweeney A."/>
            <person name="O'Doherty C."/>
            <person name="Gleeson E."/>
            <person name="O'Riordan D."/>
            <person name="Sleator R.D."/>
        </authorList>
    </citation>
    <scope>NUCLEOTIDE SEQUENCE [LARGE SCALE GENOMIC DNA]</scope>
    <source>
        <strain evidence="2 3">CITHA-6</strain>
    </source>
</reference>
<dbReference type="EMBL" id="NQMS01000020">
    <property type="protein sequence ID" value="PAV94058.1"/>
    <property type="molecule type" value="Genomic_DNA"/>
</dbReference>
<keyword evidence="1" id="KW-0812">Transmembrane</keyword>
<evidence type="ECO:0000313" key="3">
    <source>
        <dbReference type="Proteomes" id="UP000218796"/>
    </source>
</evidence>
<evidence type="ECO:0000256" key="1">
    <source>
        <dbReference type="SAM" id="Phobius"/>
    </source>
</evidence>
<sequence length="92" mass="10734">MKKKSLQKISRKVDRALSRFFDPLAEKVGGAVNLVLIIMLIILSMFTFITIFFGDHNTIFGSVTILVIMVLASKILTRNKFRTRNPWWYREK</sequence>
<feature type="transmembrane region" description="Helical" evidence="1">
    <location>
        <begin position="59"/>
        <end position="77"/>
    </location>
</feature>
<comment type="caution">
    <text evidence="2">The sequence shown here is derived from an EMBL/GenBank/DDBJ whole genome shotgun (WGS) entry which is preliminary data.</text>
</comment>
<dbReference type="RefSeq" id="WP_095661810.1">
    <property type="nucleotide sequence ID" value="NZ_JAWZZV010000021.1"/>
</dbReference>
<gene>
    <name evidence="2" type="ORF">CJD50_22530</name>
</gene>
<proteinExistence type="predicted"/>